<dbReference type="AlphaFoldDB" id="A0A8T3CJ31"/>
<proteinExistence type="predicted"/>
<dbReference type="EMBL" id="JAERUA010000023">
    <property type="protein sequence ID" value="KAI1883452.1"/>
    <property type="molecule type" value="Genomic_DNA"/>
</dbReference>
<organism evidence="2 3">
    <name type="scientific">Albula goreensis</name>
    <dbReference type="NCBI Taxonomy" id="1534307"/>
    <lineage>
        <taxon>Eukaryota</taxon>
        <taxon>Metazoa</taxon>
        <taxon>Chordata</taxon>
        <taxon>Craniata</taxon>
        <taxon>Vertebrata</taxon>
        <taxon>Euteleostomi</taxon>
        <taxon>Actinopterygii</taxon>
        <taxon>Neopterygii</taxon>
        <taxon>Teleostei</taxon>
        <taxon>Albuliformes</taxon>
        <taxon>Albulidae</taxon>
        <taxon>Albula</taxon>
    </lineage>
</organism>
<gene>
    <name evidence="2" type="ORF">AGOR_G00231590</name>
</gene>
<evidence type="ECO:0000313" key="2">
    <source>
        <dbReference type="EMBL" id="KAI1883452.1"/>
    </source>
</evidence>
<evidence type="ECO:0000256" key="1">
    <source>
        <dbReference type="SAM" id="MobiDB-lite"/>
    </source>
</evidence>
<accession>A0A8T3CJ31</accession>
<evidence type="ECO:0000313" key="3">
    <source>
        <dbReference type="Proteomes" id="UP000829720"/>
    </source>
</evidence>
<comment type="caution">
    <text evidence="2">The sequence shown here is derived from an EMBL/GenBank/DDBJ whole genome shotgun (WGS) entry which is preliminary data.</text>
</comment>
<keyword evidence="3" id="KW-1185">Reference proteome</keyword>
<dbReference type="Proteomes" id="UP000829720">
    <property type="component" value="Unassembled WGS sequence"/>
</dbReference>
<name>A0A8T3CJ31_9TELE</name>
<protein>
    <submittedName>
        <fullName evidence="2">Uncharacterized protein</fullName>
    </submittedName>
</protein>
<sequence length="88" mass="9829">MEEETRSLALPQRAGTASDDVEAFPPDEPKALALLIHSAEGTCSSPRARGVKPTTCEVRFRLYPQPAKTRRTQVTHAILVRECRSLRR</sequence>
<feature type="region of interest" description="Disordered" evidence="1">
    <location>
        <begin position="1"/>
        <end position="24"/>
    </location>
</feature>
<reference evidence="2" key="1">
    <citation type="submission" date="2021-01" db="EMBL/GenBank/DDBJ databases">
        <authorList>
            <person name="Zahm M."/>
            <person name="Roques C."/>
            <person name="Cabau C."/>
            <person name="Klopp C."/>
            <person name="Donnadieu C."/>
            <person name="Jouanno E."/>
            <person name="Lampietro C."/>
            <person name="Louis A."/>
            <person name="Herpin A."/>
            <person name="Echchiki A."/>
            <person name="Berthelot C."/>
            <person name="Parey E."/>
            <person name="Roest-Crollius H."/>
            <person name="Braasch I."/>
            <person name="Postlethwait J."/>
            <person name="Bobe J."/>
            <person name="Montfort J."/>
            <person name="Bouchez O."/>
            <person name="Begum T."/>
            <person name="Mejri S."/>
            <person name="Adams A."/>
            <person name="Chen W.-J."/>
            <person name="Guiguen Y."/>
        </authorList>
    </citation>
    <scope>NUCLEOTIDE SEQUENCE</scope>
    <source>
        <tissue evidence="2">Blood</tissue>
    </source>
</reference>